<evidence type="ECO:0000256" key="3">
    <source>
        <dbReference type="SAM" id="Phobius"/>
    </source>
</evidence>
<evidence type="ECO:0000313" key="4">
    <source>
        <dbReference type="EMBL" id="SBS91652.1"/>
    </source>
</evidence>
<protein>
    <submittedName>
        <fullName evidence="4">Steroid dehydrogenase, putative</fullName>
    </submittedName>
</protein>
<dbReference type="PANTHER" id="PTHR43899">
    <property type="entry name" value="RH59310P"/>
    <property type="match status" value="1"/>
</dbReference>
<evidence type="ECO:0000256" key="1">
    <source>
        <dbReference type="ARBA" id="ARBA00006484"/>
    </source>
</evidence>
<accession>A0A1A8WIK4</accession>
<keyword evidence="3" id="KW-0472">Membrane</keyword>
<dbReference type="AlphaFoldDB" id="A0A1A8WIK4"/>
<dbReference type="Gene3D" id="3.40.50.720">
    <property type="entry name" value="NAD(P)-binding Rossmann-like Domain"/>
    <property type="match status" value="1"/>
</dbReference>
<dbReference type="CDD" id="cd05356">
    <property type="entry name" value="17beta-HSD1_like_SDR_c"/>
    <property type="match status" value="1"/>
</dbReference>
<keyword evidence="3" id="KW-1133">Transmembrane helix</keyword>
<proteinExistence type="inferred from homology"/>
<dbReference type="Pfam" id="PF00106">
    <property type="entry name" value="adh_short"/>
    <property type="match status" value="1"/>
</dbReference>
<dbReference type="SUPFAM" id="SSF51735">
    <property type="entry name" value="NAD(P)-binding Rossmann-fold domains"/>
    <property type="match status" value="1"/>
</dbReference>
<dbReference type="PRINTS" id="PR00081">
    <property type="entry name" value="GDHRDH"/>
</dbReference>
<comment type="similarity">
    <text evidence="1">Belongs to the short-chain dehydrogenases/reductases (SDR) family.</text>
</comment>
<dbReference type="EMBL" id="FLQU01001142">
    <property type="protein sequence ID" value="SBS91652.1"/>
    <property type="molecule type" value="Genomic_DNA"/>
</dbReference>
<dbReference type="InterPro" id="IPR036291">
    <property type="entry name" value="NAD(P)-bd_dom_sf"/>
</dbReference>
<evidence type="ECO:0000256" key="2">
    <source>
        <dbReference type="ARBA" id="ARBA00023002"/>
    </source>
</evidence>
<dbReference type="PANTHER" id="PTHR43899:SF13">
    <property type="entry name" value="RH59310P"/>
    <property type="match status" value="1"/>
</dbReference>
<sequence>LCCFEEDLDRKKLPIATSLKGTILTRDEKRLEVVPFILFTSFILAYEGAYFLASILLPSCHHLVTILLPSRYHLVTISLPFRYHFVTILLPFRYHRVTISLPSRYHLVLLNVERARRYNIPIRTRLSSFRIVPCGSEEEGLHLKSKLFLNNLKSYGETVLITGCTDGIGKSLAYALIKHGVNLLLISRNEKELKNIKKDLLEKNKNFKGTIDYISFDYNEHNFSSYKSLQDKVQKHDIGVLINNVGISYPHPLYFHEMETQLIEQLVNVNLMSSYFMTKLVLPIMIKKKKGLILYTSSGVTALQSSPLYAIYASVKDGICSFANSLSVGISKEHLLVELREYNIQVQCHVPLFIVTKLSKIRKPSLFVPTSDMYAQSVIQKMKEGNILPSHVISSPYLFHKIQIYVYNCFPKFLFDIVSLGSLKSLRQRALNKMKEK</sequence>
<gene>
    <name evidence="4" type="ORF">POVCU2_0069030</name>
</gene>
<reference evidence="5" key="1">
    <citation type="submission" date="2016-05" db="EMBL/GenBank/DDBJ databases">
        <authorList>
            <person name="Naeem Raeece"/>
        </authorList>
    </citation>
    <scope>NUCLEOTIDE SEQUENCE [LARGE SCALE GENOMIC DNA]</scope>
</reference>
<organism evidence="4 5">
    <name type="scientific">Plasmodium ovale curtisi</name>
    <dbReference type="NCBI Taxonomy" id="864141"/>
    <lineage>
        <taxon>Eukaryota</taxon>
        <taxon>Sar</taxon>
        <taxon>Alveolata</taxon>
        <taxon>Apicomplexa</taxon>
        <taxon>Aconoidasida</taxon>
        <taxon>Haemosporida</taxon>
        <taxon>Plasmodiidae</taxon>
        <taxon>Plasmodium</taxon>
        <taxon>Plasmodium (Plasmodium)</taxon>
    </lineage>
</organism>
<feature type="transmembrane region" description="Helical" evidence="3">
    <location>
        <begin position="33"/>
        <end position="52"/>
    </location>
</feature>
<keyword evidence="2" id="KW-0560">Oxidoreductase</keyword>
<dbReference type="Proteomes" id="UP000078560">
    <property type="component" value="Unassembled WGS sequence"/>
</dbReference>
<keyword evidence="3" id="KW-0812">Transmembrane</keyword>
<evidence type="ECO:0000313" key="5">
    <source>
        <dbReference type="Proteomes" id="UP000078560"/>
    </source>
</evidence>
<feature type="non-terminal residue" evidence="4">
    <location>
        <position position="1"/>
    </location>
</feature>
<name>A0A1A8WIK4_PLAOA</name>
<dbReference type="InterPro" id="IPR051019">
    <property type="entry name" value="VLCFA-Steroid_DH"/>
</dbReference>
<dbReference type="GO" id="GO:0016491">
    <property type="term" value="F:oxidoreductase activity"/>
    <property type="evidence" value="ECO:0007669"/>
    <property type="project" value="UniProtKB-KW"/>
</dbReference>
<dbReference type="InterPro" id="IPR002347">
    <property type="entry name" value="SDR_fam"/>
</dbReference>